<dbReference type="InterPro" id="IPR000835">
    <property type="entry name" value="HTH_MarR-typ"/>
</dbReference>
<dbReference type="SUPFAM" id="SSF46785">
    <property type="entry name" value="Winged helix' DNA-binding domain"/>
    <property type="match status" value="1"/>
</dbReference>
<name>A0A1H7WCC4_9BURK</name>
<gene>
    <name evidence="2" type="ORF">SAMN05192542_1362</name>
</gene>
<dbReference type="OrthoDB" id="4549026at2"/>
<dbReference type="GO" id="GO:0006950">
    <property type="term" value="P:response to stress"/>
    <property type="evidence" value="ECO:0007669"/>
    <property type="project" value="TreeGrafter"/>
</dbReference>
<dbReference type="STRING" id="416943.SAMN05445871_5588"/>
<feature type="domain" description="HTH marR-type" evidence="1">
    <location>
        <begin position="1"/>
        <end position="140"/>
    </location>
</feature>
<evidence type="ECO:0000313" key="2">
    <source>
        <dbReference type="EMBL" id="SEM18715.1"/>
    </source>
</evidence>
<dbReference type="Gene3D" id="1.10.10.10">
    <property type="entry name" value="Winged helix-like DNA-binding domain superfamily/Winged helix DNA-binding domain"/>
    <property type="match status" value="1"/>
</dbReference>
<dbReference type="SMART" id="SM00347">
    <property type="entry name" value="HTH_MARR"/>
    <property type="match status" value="1"/>
</dbReference>
<sequence>MASISVGNADFAKMWSLHYRLISSVIAGVAPTIADLGLEVKELFMLAEVDDHPHPAALAGACLMPKPTVTLYVKRLEAAGYLKREIDNADLRRHRLTLTADGRKVMTRGMSMLSEAFGARLDRLNATEQRALRTLLEKLV</sequence>
<dbReference type="AlphaFoldDB" id="A0A1H7WCC4"/>
<evidence type="ECO:0000259" key="1">
    <source>
        <dbReference type="PROSITE" id="PS50995"/>
    </source>
</evidence>
<accession>A0A1H7WCC4</accession>
<dbReference type="PRINTS" id="PR00598">
    <property type="entry name" value="HTHMARR"/>
</dbReference>
<dbReference type="GO" id="GO:0003677">
    <property type="term" value="F:DNA binding"/>
    <property type="evidence" value="ECO:0007669"/>
    <property type="project" value="UniProtKB-KW"/>
</dbReference>
<keyword evidence="2" id="KW-0238">DNA-binding</keyword>
<dbReference type="PANTHER" id="PTHR33164">
    <property type="entry name" value="TRANSCRIPTIONAL REGULATOR, MARR FAMILY"/>
    <property type="match status" value="1"/>
</dbReference>
<dbReference type="PROSITE" id="PS50995">
    <property type="entry name" value="HTH_MARR_2"/>
    <property type="match status" value="1"/>
</dbReference>
<organism evidence="2 3">
    <name type="scientific">Paraburkholderia caballeronis</name>
    <dbReference type="NCBI Taxonomy" id="416943"/>
    <lineage>
        <taxon>Bacteria</taxon>
        <taxon>Pseudomonadati</taxon>
        <taxon>Pseudomonadota</taxon>
        <taxon>Betaproteobacteria</taxon>
        <taxon>Burkholderiales</taxon>
        <taxon>Burkholderiaceae</taxon>
        <taxon>Paraburkholderia</taxon>
    </lineage>
</organism>
<dbReference type="EMBL" id="FOAJ01000036">
    <property type="protein sequence ID" value="SEM18715.1"/>
    <property type="molecule type" value="Genomic_DNA"/>
</dbReference>
<dbReference type="GO" id="GO:0003700">
    <property type="term" value="F:DNA-binding transcription factor activity"/>
    <property type="evidence" value="ECO:0007669"/>
    <property type="project" value="InterPro"/>
</dbReference>
<proteinExistence type="predicted"/>
<evidence type="ECO:0000313" key="3">
    <source>
        <dbReference type="Proteomes" id="UP000199120"/>
    </source>
</evidence>
<reference evidence="3" key="1">
    <citation type="submission" date="2016-10" db="EMBL/GenBank/DDBJ databases">
        <authorList>
            <person name="Varghese N."/>
            <person name="Submissions S."/>
        </authorList>
    </citation>
    <scope>NUCLEOTIDE SEQUENCE [LARGE SCALE GENOMIC DNA]</scope>
    <source>
        <strain evidence="3">LMG 26416</strain>
    </source>
</reference>
<protein>
    <submittedName>
        <fullName evidence="2">DNA-binding transcriptional regulator, MarR family</fullName>
    </submittedName>
</protein>
<dbReference type="Proteomes" id="UP000199120">
    <property type="component" value="Unassembled WGS sequence"/>
</dbReference>
<dbReference type="InterPro" id="IPR039422">
    <property type="entry name" value="MarR/SlyA-like"/>
</dbReference>
<keyword evidence="3" id="KW-1185">Reference proteome</keyword>
<dbReference type="InterPro" id="IPR036390">
    <property type="entry name" value="WH_DNA-bd_sf"/>
</dbReference>
<dbReference type="PANTHER" id="PTHR33164:SF43">
    <property type="entry name" value="HTH-TYPE TRANSCRIPTIONAL REPRESSOR YETL"/>
    <property type="match status" value="1"/>
</dbReference>
<dbReference type="InterPro" id="IPR036388">
    <property type="entry name" value="WH-like_DNA-bd_sf"/>
</dbReference>